<comment type="caution">
    <text evidence="3">The sequence shown here is derived from an EMBL/GenBank/DDBJ whole genome shotgun (WGS) entry which is preliminary data.</text>
</comment>
<protein>
    <submittedName>
        <fullName evidence="3">Uncharacterized protein</fullName>
    </submittedName>
</protein>
<feature type="signal peptide" evidence="2">
    <location>
        <begin position="1"/>
        <end position="17"/>
    </location>
</feature>
<dbReference type="EMBL" id="QFPP01000168">
    <property type="protein sequence ID" value="PZQ73748.1"/>
    <property type="molecule type" value="Genomic_DNA"/>
</dbReference>
<dbReference type="AlphaFoldDB" id="A0A2W5Q982"/>
<dbReference type="Proteomes" id="UP000249135">
    <property type="component" value="Unassembled WGS sequence"/>
</dbReference>
<keyword evidence="2" id="KW-0732">Signal</keyword>
<evidence type="ECO:0000313" key="4">
    <source>
        <dbReference type="Proteomes" id="UP000249135"/>
    </source>
</evidence>
<evidence type="ECO:0000313" key="3">
    <source>
        <dbReference type="EMBL" id="PZQ73748.1"/>
    </source>
</evidence>
<evidence type="ECO:0000256" key="2">
    <source>
        <dbReference type="SAM" id="SignalP"/>
    </source>
</evidence>
<reference evidence="3 4" key="1">
    <citation type="submission" date="2017-08" db="EMBL/GenBank/DDBJ databases">
        <title>Infants hospitalized years apart are colonized by the same room-sourced microbial strains.</title>
        <authorList>
            <person name="Brooks B."/>
            <person name="Olm M.R."/>
            <person name="Firek B.A."/>
            <person name="Baker R."/>
            <person name="Thomas B.C."/>
            <person name="Morowitz M.J."/>
            <person name="Banfield J.F."/>
        </authorList>
    </citation>
    <scope>NUCLEOTIDE SEQUENCE [LARGE SCALE GENOMIC DNA]</scope>
    <source>
        <strain evidence="3">S2_005_003_R2_41</strain>
    </source>
</reference>
<proteinExistence type="predicted"/>
<feature type="region of interest" description="Disordered" evidence="1">
    <location>
        <begin position="56"/>
        <end position="117"/>
    </location>
</feature>
<organism evidence="3 4">
    <name type="scientific">Variovorax paradoxus</name>
    <dbReference type="NCBI Taxonomy" id="34073"/>
    <lineage>
        <taxon>Bacteria</taxon>
        <taxon>Pseudomonadati</taxon>
        <taxon>Pseudomonadota</taxon>
        <taxon>Betaproteobacteria</taxon>
        <taxon>Burkholderiales</taxon>
        <taxon>Comamonadaceae</taxon>
        <taxon>Variovorax</taxon>
    </lineage>
</organism>
<name>A0A2W5Q982_VARPD</name>
<gene>
    <name evidence="3" type="ORF">DI563_14080</name>
</gene>
<evidence type="ECO:0000256" key="1">
    <source>
        <dbReference type="SAM" id="MobiDB-lite"/>
    </source>
</evidence>
<sequence>MGLLACLMLAASGPALAQGAGADSAQQRYERQIARCNNGQWPAPQREACVRDAGRLLDSANGGMPPPQTPQPSSDGRAIIMTPQGAPPPPSGSDFVTSPDGRAVTAVPPPGDRIVRP</sequence>
<feature type="chain" id="PRO_5015881510" evidence="2">
    <location>
        <begin position="18"/>
        <end position="117"/>
    </location>
</feature>
<accession>A0A2W5Q982</accession>